<feature type="chain" id="PRO_5032875834" description="DUF4034 domain-containing protein" evidence="1">
    <location>
        <begin position="31"/>
        <end position="279"/>
    </location>
</feature>
<evidence type="ECO:0000313" key="2">
    <source>
        <dbReference type="EMBL" id="MBB5070366.1"/>
    </source>
</evidence>
<keyword evidence="3" id="KW-1185">Reference proteome</keyword>
<dbReference type="EMBL" id="JACHIV010000001">
    <property type="protein sequence ID" value="MBB5070366.1"/>
    <property type="molecule type" value="Genomic_DNA"/>
</dbReference>
<dbReference type="Proteomes" id="UP000580474">
    <property type="component" value="Unassembled WGS sequence"/>
</dbReference>
<name>A0A840NDF6_9PSEU</name>
<keyword evidence="1" id="KW-0732">Signal</keyword>
<gene>
    <name evidence="2" type="ORF">BJ969_003454</name>
</gene>
<organism evidence="2 3">
    <name type="scientific">Saccharopolyspora gloriosae</name>
    <dbReference type="NCBI Taxonomy" id="455344"/>
    <lineage>
        <taxon>Bacteria</taxon>
        <taxon>Bacillati</taxon>
        <taxon>Actinomycetota</taxon>
        <taxon>Actinomycetes</taxon>
        <taxon>Pseudonocardiales</taxon>
        <taxon>Pseudonocardiaceae</taxon>
        <taxon>Saccharopolyspora</taxon>
    </lineage>
</organism>
<protein>
    <recommendedName>
        <fullName evidence="4">DUF4034 domain-containing protein</fullName>
    </recommendedName>
</protein>
<reference evidence="2 3" key="1">
    <citation type="submission" date="2020-08" db="EMBL/GenBank/DDBJ databases">
        <title>Sequencing the genomes of 1000 actinobacteria strains.</title>
        <authorList>
            <person name="Klenk H.-P."/>
        </authorList>
    </citation>
    <scope>NUCLEOTIDE SEQUENCE [LARGE SCALE GENOMIC DNA]</scope>
    <source>
        <strain evidence="2 3">DSM 45582</strain>
    </source>
</reference>
<evidence type="ECO:0000313" key="3">
    <source>
        <dbReference type="Proteomes" id="UP000580474"/>
    </source>
</evidence>
<comment type="caution">
    <text evidence="2">The sequence shown here is derived from an EMBL/GenBank/DDBJ whole genome shotgun (WGS) entry which is preliminary data.</text>
</comment>
<dbReference type="RefSeq" id="WP_184479908.1">
    <property type="nucleotide sequence ID" value="NZ_JACHIV010000001.1"/>
</dbReference>
<evidence type="ECO:0000256" key="1">
    <source>
        <dbReference type="SAM" id="SignalP"/>
    </source>
</evidence>
<sequence length="279" mass="30669">MRLRLDRLRGAALLLLVPTLIALGCPPASAAPVRDGRSCAAALDCSALELERLPLSERLVFVRAIQDEIAAEYIPGFRHWRNIEGVIRFFDENGFGAPGTWVSYVDAAILEGVERGAAIALGRSEDDFGNPGSELWADYLRRSHRGELTDRWVHDPAWGNAEQASTEHGLRLAAAHGAVASRVDEQIYEFSEFYRWLLRNPQTALLALNEALRGTVGLPLPPADFLRWFTDVTISEPTYRGGHLARDVAVPDPVAAPISALRLLLAYAPELLADDRVSP</sequence>
<accession>A0A840NDF6</accession>
<dbReference type="AlphaFoldDB" id="A0A840NDF6"/>
<proteinExistence type="predicted"/>
<dbReference type="PROSITE" id="PS51257">
    <property type="entry name" value="PROKAR_LIPOPROTEIN"/>
    <property type="match status" value="1"/>
</dbReference>
<feature type="signal peptide" evidence="1">
    <location>
        <begin position="1"/>
        <end position="30"/>
    </location>
</feature>
<evidence type="ECO:0008006" key="4">
    <source>
        <dbReference type="Google" id="ProtNLM"/>
    </source>
</evidence>